<dbReference type="EMBL" id="JAUCMX010000001">
    <property type="protein sequence ID" value="KAK3556638.1"/>
    <property type="molecule type" value="Genomic_DNA"/>
</dbReference>
<dbReference type="InterPro" id="IPR036388">
    <property type="entry name" value="WH-like_DNA-bd_sf"/>
</dbReference>
<dbReference type="AlphaFoldDB" id="A0AAE0VCE1"/>
<dbReference type="SUPFAM" id="SSF46689">
    <property type="entry name" value="Homeodomain-like"/>
    <property type="match status" value="1"/>
</dbReference>
<organism evidence="3 4">
    <name type="scientific">Hemibagrus guttatus</name>
    <dbReference type="NCBI Taxonomy" id="175788"/>
    <lineage>
        <taxon>Eukaryota</taxon>
        <taxon>Metazoa</taxon>
        <taxon>Chordata</taxon>
        <taxon>Craniata</taxon>
        <taxon>Vertebrata</taxon>
        <taxon>Euteleostomi</taxon>
        <taxon>Actinopterygii</taxon>
        <taxon>Neopterygii</taxon>
        <taxon>Teleostei</taxon>
        <taxon>Ostariophysi</taxon>
        <taxon>Siluriformes</taxon>
        <taxon>Bagridae</taxon>
        <taxon>Hemibagrus</taxon>
    </lineage>
</organism>
<dbReference type="Proteomes" id="UP001274896">
    <property type="component" value="Unassembled WGS sequence"/>
</dbReference>
<keyword evidence="4" id="KW-1185">Reference proteome</keyword>
<sequence>MGKCKDLSEFDNDQIVMARRLDQSISKTAALVECSRSVVVSIYQKWTKEGTVVNQQQGHGQPRLINARGGRRLARVIRSNRRATVAQIAEEVLIERKCADGERLQEVCRHHEQKLAEIQAHTIELEQQRKEIERQMALVGHDGTAHLREMLHELKEQEERNEEVLYRLSTQINALQGVKDINVTPDHLDDKGTQHITFDLISSVDGPLSSQIRSLHLAYIQSGGSDPEVLSHLHDLQAEAHTLEQSRPAAELRTRKNRRMKSSHPALDSTVMAVEQENQQLEEQILKLQIDRERHRGRAGHIVSNHTGSELSLIQRHHIHQLSSLQTEISNLKREVEKSRERKTHPPAPKYSPQQHTLMDRHGYDSLGPAPYDPVSGFVIFYDMVLGVDAMFRTIHLVARLFSGGQEIGQPTPMPPVHCQPAGALGYPPRRHAGNYALLAVQQPVQRVQPSPSLYLVVEVQVVGGFGLCDQDMRGWSKLQLFDDHNQVQSGFWKLPVRSLPVSPCLNLGQLNYVPQKGMCDAATHQTLS</sequence>
<comment type="caution">
    <text evidence="3">The sequence shown here is derived from an EMBL/GenBank/DDBJ whole genome shotgun (WGS) entry which is preliminary data.</text>
</comment>
<reference evidence="3" key="1">
    <citation type="submission" date="2023-06" db="EMBL/GenBank/DDBJ databases">
        <title>Male Hemibagrus guttatus genome.</title>
        <authorList>
            <person name="Bian C."/>
        </authorList>
    </citation>
    <scope>NUCLEOTIDE SEQUENCE</scope>
    <source>
        <strain evidence="3">Male_cb2023</strain>
        <tissue evidence="3">Muscle</tissue>
    </source>
</reference>
<evidence type="ECO:0000256" key="1">
    <source>
        <dbReference type="SAM" id="Coils"/>
    </source>
</evidence>
<feature type="region of interest" description="Disordered" evidence="2">
    <location>
        <begin position="334"/>
        <end position="356"/>
    </location>
</feature>
<feature type="coiled-coil region" evidence="1">
    <location>
        <begin position="264"/>
        <end position="298"/>
    </location>
</feature>
<evidence type="ECO:0000313" key="4">
    <source>
        <dbReference type="Proteomes" id="UP001274896"/>
    </source>
</evidence>
<accession>A0AAE0VCE1</accession>
<dbReference type="PANTHER" id="PTHR33820:SF4">
    <property type="entry name" value="COILED-COIL DOMAIN-CONTAINING PROTEIN 17"/>
    <property type="match status" value="1"/>
</dbReference>
<gene>
    <name evidence="3" type="ORF">QTP70_010828</name>
</gene>
<feature type="coiled-coil region" evidence="1">
    <location>
        <begin position="108"/>
        <end position="167"/>
    </location>
</feature>
<evidence type="ECO:0000256" key="2">
    <source>
        <dbReference type="SAM" id="MobiDB-lite"/>
    </source>
</evidence>
<name>A0AAE0VCE1_9TELE</name>
<dbReference type="PANTHER" id="PTHR33820">
    <property type="entry name" value="COILED-COIL DOMAIN-CONTAINING PROTEIN 17"/>
    <property type="match status" value="1"/>
</dbReference>
<dbReference type="InterPro" id="IPR038800">
    <property type="entry name" value="CCDC17"/>
</dbReference>
<evidence type="ECO:0000313" key="3">
    <source>
        <dbReference type="EMBL" id="KAK3556638.1"/>
    </source>
</evidence>
<dbReference type="Gene3D" id="1.10.10.10">
    <property type="entry name" value="Winged helix-like DNA-binding domain superfamily/Winged helix DNA-binding domain"/>
    <property type="match status" value="1"/>
</dbReference>
<proteinExistence type="predicted"/>
<dbReference type="InterPro" id="IPR009057">
    <property type="entry name" value="Homeodomain-like_sf"/>
</dbReference>
<protein>
    <submittedName>
        <fullName evidence="3">Uncharacterized protein</fullName>
    </submittedName>
</protein>
<keyword evidence="1" id="KW-0175">Coiled coil</keyword>